<feature type="transmembrane region" description="Helical" evidence="9">
    <location>
        <begin position="419"/>
        <end position="438"/>
    </location>
</feature>
<dbReference type="GO" id="GO:0005774">
    <property type="term" value="C:vacuolar membrane"/>
    <property type="evidence" value="ECO:0007669"/>
    <property type="project" value="UniProtKB-SubCell"/>
</dbReference>
<evidence type="ECO:0000256" key="6">
    <source>
        <dbReference type="ARBA" id="ARBA00023006"/>
    </source>
</evidence>
<dbReference type="InterPro" id="IPR024671">
    <property type="entry name" value="Atg22-like"/>
</dbReference>
<comment type="caution">
    <text evidence="11">The sequence shown here is derived from an EMBL/GenBank/DDBJ whole genome shotgun (WGS) entry which is preliminary data.</text>
</comment>
<feature type="transmembrane region" description="Helical" evidence="9">
    <location>
        <begin position="484"/>
        <end position="507"/>
    </location>
</feature>
<dbReference type="Proteomes" id="UP000249363">
    <property type="component" value="Unassembled WGS sequence"/>
</dbReference>
<protein>
    <recommendedName>
        <fullName evidence="9">Autophagy-related protein</fullName>
    </recommendedName>
</protein>
<keyword evidence="5 9" id="KW-1133">Transmembrane helix</keyword>
<feature type="transmembrane region" description="Helical" evidence="9">
    <location>
        <begin position="279"/>
        <end position="301"/>
    </location>
</feature>
<feature type="transmembrane region" description="Helical" evidence="9">
    <location>
        <begin position="351"/>
        <end position="370"/>
    </location>
</feature>
<accession>A0A364L5E9</accession>
<dbReference type="AlphaFoldDB" id="A0A364L5E9"/>
<feature type="transmembrane region" description="Helical" evidence="9">
    <location>
        <begin position="122"/>
        <end position="141"/>
    </location>
</feature>
<name>A0A364L5E9_TALAM</name>
<evidence type="ECO:0000256" key="2">
    <source>
        <dbReference type="ARBA" id="ARBA00006978"/>
    </source>
</evidence>
<feature type="transmembrane region" description="Helical" evidence="9">
    <location>
        <begin position="244"/>
        <end position="267"/>
    </location>
</feature>
<feature type="transmembrane region" description="Helical" evidence="9">
    <location>
        <begin position="519"/>
        <end position="536"/>
    </location>
</feature>
<dbReference type="Gene3D" id="1.20.1250.20">
    <property type="entry name" value="MFS general substrate transporter like domains"/>
    <property type="match status" value="1"/>
</dbReference>
<feature type="region of interest" description="Disordered" evidence="10">
    <location>
        <begin position="1"/>
        <end position="53"/>
    </location>
</feature>
<keyword evidence="12" id="KW-1185">Reference proteome</keyword>
<dbReference type="GO" id="GO:0006914">
    <property type="term" value="P:autophagy"/>
    <property type="evidence" value="ECO:0007669"/>
    <property type="project" value="UniProtKB-KW"/>
</dbReference>
<comment type="function">
    <text evidence="8 9">Vacuolar effluxer which mediate the efflux of amino acids resulting from autophagic degradation. The release of autophagic amino acids allows the maintenance of protein synthesis and viability during nitrogen starvation.</text>
</comment>
<dbReference type="RefSeq" id="XP_040735540.1">
    <property type="nucleotide sequence ID" value="XM_040879688.1"/>
</dbReference>
<dbReference type="GO" id="GO:0006865">
    <property type="term" value="P:amino acid transport"/>
    <property type="evidence" value="ECO:0007669"/>
    <property type="project" value="UniProtKB-KW"/>
</dbReference>
<dbReference type="InterPro" id="IPR036259">
    <property type="entry name" value="MFS_trans_sf"/>
</dbReference>
<dbReference type="InterPro" id="IPR050495">
    <property type="entry name" value="ATG22/LtaA_families"/>
</dbReference>
<gene>
    <name evidence="11" type="ORF">BHQ10_007036</name>
</gene>
<keyword evidence="4 9" id="KW-0812">Transmembrane</keyword>
<keyword evidence="7 9" id="KW-0472">Membrane</keyword>
<reference evidence="11 12" key="1">
    <citation type="journal article" date="2017" name="Biotechnol. Biofuels">
        <title>Differential beta-glucosidase expression as a function of carbon source availability in Talaromyces amestolkiae: a genomic and proteomic approach.</title>
        <authorList>
            <person name="de Eugenio L.I."/>
            <person name="Mendez-Liter J.A."/>
            <person name="Nieto-Dominguez M."/>
            <person name="Alonso L."/>
            <person name="Gil-Munoz J."/>
            <person name="Barriuso J."/>
            <person name="Prieto A."/>
            <person name="Martinez M.J."/>
        </authorList>
    </citation>
    <scope>NUCLEOTIDE SEQUENCE [LARGE SCALE GENOMIC DNA]</scope>
    <source>
        <strain evidence="11 12">CIB</strain>
    </source>
</reference>
<dbReference type="EMBL" id="MIKG01000014">
    <property type="protein sequence ID" value="RAO71024.1"/>
    <property type="molecule type" value="Genomic_DNA"/>
</dbReference>
<keyword evidence="3 9" id="KW-0813">Transport</keyword>
<keyword evidence="9" id="KW-0029">Amino-acid transport</keyword>
<feature type="transmembrane region" description="Helical" evidence="9">
    <location>
        <begin position="390"/>
        <end position="407"/>
    </location>
</feature>
<keyword evidence="6 9" id="KW-0072">Autophagy</keyword>
<evidence type="ECO:0000256" key="5">
    <source>
        <dbReference type="ARBA" id="ARBA00022989"/>
    </source>
</evidence>
<comment type="subcellular location">
    <subcellularLocation>
        <location evidence="1 9">Vacuole membrane</location>
        <topology evidence="1 9">Multi-pass membrane protein</topology>
    </subcellularLocation>
</comment>
<feature type="compositionally biased region" description="Low complexity" evidence="10">
    <location>
        <begin position="38"/>
        <end position="49"/>
    </location>
</feature>
<dbReference type="PANTHER" id="PTHR23519:SF5">
    <property type="entry name" value="AUTOPHAGY-RELATED PROTEIN"/>
    <property type="match status" value="1"/>
</dbReference>
<dbReference type="GeneID" id="63796252"/>
<dbReference type="Pfam" id="PF11700">
    <property type="entry name" value="ATG22"/>
    <property type="match status" value="1"/>
</dbReference>
<dbReference type="STRING" id="1196081.A0A364L5E9"/>
<organism evidence="11 12">
    <name type="scientific">Talaromyces amestolkiae</name>
    <dbReference type="NCBI Taxonomy" id="1196081"/>
    <lineage>
        <taxon>Eukaryota</taxon>
        <taxon>Fungi</taxon>
        <taxon>Dikarya</taxon>
        <taxon>Ascomycota</taxon>
        <taxon>Pezizomycotina</taxon>
        <taxon>Eurotiomycetes</taxon>
        <taxon>Eurotiomycetidae</taxon>
        <taxon>Eurotiales</taxon>
        <taxon>Trichocomaceae</taxon>
        <taxon>Talaromyces</taxon>
        <taxon>Talaromyces sect. Talaromyces</taxon>
    </lineage>
</organism>
<proteinExistence type="inferred from homology"/>
<feature type="transmembrane region" description="Helical" evidence="9">
    <location>
        <begin position="178"/>
        <end position="199"/>
    </location>
</feature>
<evidence type="ECO:0000256" key="8">
    <source>
        <dbReference type="ARBA" id="ARBA00024801"/>
    </source>
</evidence>
<dbReference type="OrthoDB" id="42657at2759"/>
<dbReference type="SUPFAM" id="SSF103473">
    <property type="entry name" value="MFS general substrate transporter"/>
    <property type="match status" value="1"/>
</dbReference>
<evidence type="ECO:0000313" key="12">
    <source>
        <dbReference type="Proteomes" id="UP000249363"/>
    </source>
</evidence>
<dbReference type="PANTHER" id="PTHR23519">
    <property type="entry name" value="AUTOPHAGY-RELATED PROTEIN 22"/>
    <property type="match status" value="1"/>
</dbReference>
<evidence type="ECO:0000256" key="4">
    <source>
        <dbReference type="ARBA" id="ARBA00022692"/>
    </source>
</evidence>
<sequence>MSDDNTGIHAEPEKYASQIVSTTKDNNVIDVEEFGEKNSPNSSSINSRSQEQPEPVTTRMELWAWYFYYFGNNSAGTLSYAPLIFQYILSLASVDSEDHSLPCGDGACVVQFGSRWTNIDTVVLISNGIVFAFQAFFLICFGSMADYGPVKRWVLIFWTVVCWATQFAFLGLQDASQYRAAIGVYIITYLSYNLCQAFWTPGLPLLARNTPESVQAKQEYASGDITEDEYQGRVMLQRNKLSNYAFGAMSIGYTLTLIIALGAAFGLHANDSTQNNIRAAVVIVGIATGVWIVFGTPWFFIEKNRSNKLEVPLPAGSGKQSTFAEARQYVVTGLKVYWNVLKHIPHLTQTWLYLVGFFLISDGFATTNQIYGIAQNTIVSYSTTTSTELYIVQGFSNLVGIAIFWLIQRHFRIRTKTILIVNCIFVILNAVWGCIGIGTTKFGLHNTWEVWAYSVFNCAFAAPFTAFTATMLSDLCPKGREVTFFSLYSLVSKSTAWIGPIISGIIIDRTGSTWKGFPFALGMSVVGFVLICLVDVKKGQEECERYVKLDTTLMNDE</sequence>
<evidence type="ECO:0000256" key="9">
    <source>
        <dbReference type="RuleBase" id="RU363073"/>
    </source>
</evidence>
<evidence type="ECO:0000256" key="7">
    <source>
        <dbReference type="ARBA" id="ARBA00023136"/>
    </source>
</evidence>
<evidence type="ECO:0000256" key="10">
    <source>
        <dbReference type="SAM" id="MobiDB-lite"/>
    </source>
</evidence>
<feature type="transmembrane region" description="Helical" evidence="9">
    <location>
        <begin position="153"/>
        <end position="172"/>
    </location>
</feature>
<evidence type="ECO:0000313" key="11">
    <source>
        <dbReference type="EMBL" id="RAO71024.1"/>
    </source>
</evidence>
<comment type="similarity">
    <text evidence="2 9">Belongs to the ATG22 family.</text>
</comment>
<keyword evidence="9" id="KW-0926">Vacuole</keyword>
<feature type="transmembrane region" description="Helical" evidence="9">
    <location>
        <begin position="66"/>
        <end position="89"/>
    </location>
</feature>
<evidence type="ECO:0000256" key="1">
    <source>
        <dbReference type="ARBA" id="ARBA00004128"/>
    </source>
</evidence>
<evidence type="ECO:0000256" key="3">
    <source>
        <dbReference type="ARBA" id="ARBA00022448"/>
    </source>
</evidence>
<feature type="transmembrane region" description="Helical" evidence="9">
    <location>
        <begin position="450"/>
        <end position="472"/>
    </location>
</feature>